<name>A0A850LCN9_9RHOB</name>
<dbReference type="OMA" id="MNQTNER"/>
<evidence type="ECO:0000313" key="2">
    <source>
        <dbReference type="EMBL" id="NVK95846.1"/>
    </source>
</evidence>
<dbReference type="EMBL" id="JABXIY010000008">
    <property type="protein sequence ID" value="NVK95846.1"/>
    <property type="molecule type" value="Genomic_DNA"/>
</dbReference>
<proteinExistence type="predicted"/>
<dbReference type="PANTHER" id="PTHR34387">
    <property type="entry name" value="SLR1258 PROTEIN"/>
    <property type="match status" value="1"/>
</dbReference>
<dbReference type="SMR" id="A0A850LCN9"/>
<dbReference type="AlphaFoldDB" id="A0A850LCN9"/>
<dbReference type="RefSeq" id="WP_011047166.1">
    <property type="nucleotide sequence ID" value="NZ_CP076685.1"/>
</dbReference>
<comment type="caution">
    <text evidence="2">The sequence shown here is derived from an EMBL/GenBank/DDBJ whole genome shotgun (WGS) entry which is preliminary data.</text>
</comment>
<dbReference type="Pfam" id="PF04402">
    <property type="entry name" value="SIMPL"/>
    <property type="match status" value="1"/>
</dbReference>
<feature type="signal peptide" evidence="1">
    <location>
        <begin position="1"/>
        <end position="21"/>
    </location>
</feature>
<reference evidence="2 3" key="1">
    <citation type="journal article" date="2020" name="Proc. Natl. Acad. Sci. U.S.A.">
        <title>Ecological drivers of bacterial community assembly in synthetic phycospheres.</title>
        <authorList>
            <person name="Fu H."/>
            <person name="Uchimiya M."/>
            <person name="Gore J."/>
            <person name="Moran M.A."/>
        </authorList>
    </citation>
    <scope>NUCLEOTIDE SEQUENCE [LARGE SCALE GENOMIC DNA]</scope>
    <source>
        <strain evidence="2">HF-Din03</strain>
    </source>
</reference>
<evidence type="ECO:0000313" key="3">
    <source>
        <dbReference type="Proteomes" id="UP000565723"/>
    </source>
</evidence>
<dbReference type="Gene3D" id="3.30.110.170">
    <property type="entry name" value="Protein of unknown function (DUF541), domain 1"/>
    <property type="match status" value="1"/>
</dbReference>
<dbReference type="Gene3D" id="3.30.70.2970">
    <property type="entry name" value="Protein of unknown function (DUF541), domain 2"/>
    <property type="match status" value="1"/>
</dbReference>
<dbReference type="InterPro" id="IPR007497">
    <property type="entry name" value="SIMPL/DUF541"/>
</dbReference>
<protein>
    <submittedName>
        <fullName evidence="2">SIMPL domain-containing protein</fullName>
    </submittedName>
</protein>
<dbReference type="PANTHER" id="PTHR34387:SF1">
    <property type="entry name" value="PERIPLASMIC IMMUNOGENIC PROTEIN"/>
    <property type="match status" value="1"/>
</dbReference>
<feature type="chain" id="PRO_5032660688" evidence="1">
    <location>
        <begin position="22"/>
        <end position="232"/>
    </location>
</feature>
<organism evidence="2 3">
    <name type="scientific">Ruegeria pomeroyi</name>
    <dbReference type="NCBI Taxonomy" id="89184"/>
    <lineage>
        <taxon>Bacteria</taxon>
        <taxon>Pseudomonadati</taxon>
        <taxon>Pseudomonadota</taxon>
        <taxon>Alphaproteobacteria</taxon>
        <taxon>Rhodobacterales</taxon>
        <taxon>Roseobacteraceae</taxon>
        <taxon>Ruegeria</taxon>
    </lineage>
</organism>
<accession>A0A850LCN9</accession>
<gene>
    <name evidence="2" type="ORF">HW564_02850</name>
</gene>
<dbReference type="Proteomes" id="UP000565723">
    <property type="component" value="Unassembled WGS sequence"/>
</dbReference>
<evidence type="ECO:0000256" key="1">
    <source>
        <dbReference type="SAM" id="SignalP"/>
    </source>
</evidence>
<sequence length="232" mass="24598">MRILIFLVAALLFAAVGLARADEQPGHITVTGSGTIETVPDMAVITLGVTHESQEARAALLATSEAVQQIFDRLGEMGVDVRDMQTNDLSLSPLWSNRASSSEPPKITGFQASNRVTVRVRDLAALGGILDAVVSDGANTFNGLEFGVKEPKPLRDLARAKAVADAQDRARQLAEAAGVKLGRVVSISELPHDPQPRPMMRMAAMAESMDVPVAGGEIGLSGSVTMVFEIRQ</sequence>
<dbReference type="GO" id="GO:0006974">
    <property type="term" value="P:DNA damage response"/>
    <property type="evidence" value="ECO:0007669"/>
    <property type="project" value="TreeGrafter"/>
</dbReference>
<keyword evidence="1" id="KW-0732">Signal</keyword>
<dbReference type="InterPro" id="IPR052022">
    <property type="entry name" value="26kDa_periplasmic_antigen"/>
</dbReference>